<dbReference type="InterPro" id="IPR000477">
    <property type="entry name" value="RT_dom"/>
</dbReference>
<gene>
    <name evidence="3" type="ORF">dnl_31010</name>
</gene>
<dbReference type="NCBIfam" id="TIGR04416">
    <property type="entry name" value="group_II_RT_mat"/>
    <property type="match status" value="1"/>
</dbReference>
<dbReference type="PROSITE" id="PS50878">
    <property type="entry name" value="RT_POL"/>
    <property type="match status" value="1"/>
</dbReference>
<dbReference type="SUPFAM" id="SSF56672">
    <property type="entry name" value="DNA/RNA polymerases"/>
    <property type="match status" value="1"/>
</dbReference>
<dbReference type="KEGG" id="dli:dnl_31010"/>
<accession>A0A975GH17</accession>
<dbReference type="EMBL" id="CP061799">
    <property type="protein sequence ID" value="QTA80788.1"/>
    <property type="molecule type" value="Genomic_DNA"/>
</dbReference>
<evidence type="ECO:0000313" key="3">
    <source>
        <dbReference type="EMBL" id="QTA80788.1"/>
    </source>
</evidence>
<dbReference type="InterPro" id="IPR051083">
    <property type="entry name" value="GrpII_Intron_Splice-Mob/Def"/>
</dbReference>
<organism evidence="3 4">
    <name type="scientific">Desulfonema limicola</name>
    <dbReference type="NCBI Taxonomy" id="45656"/>
    <lineage>
        <taxon>Bacteria</taxon>
        <taxon>Pseudomonadati</taxon>
        <taxon>Thermodesulfobacteriota</taxon>
        <taxon>Desulfobacteria</taxon>
        <taxon>Desulfobacterales</taxon>
        <taxon>Desulfococcaceae</taxon>
        <taxon>Desulfonema</taxon>
    </lineage>
</organism>
<dbReference type="InterPro" id="IPR043502">
    <property type="entry name" value="DNA/RNA_pol_sf"/>
</dbReference>
<name>A0A975GH17_9BACT</name>
<proteinExistence type="inferred from homology"/>
<comment type="similarity">
    <text evidence="1">Belongs to the bacterial reverse transcriptase family.</text>
</comment>
<reference evidence="3" key="1">
    <citation type="journal article" date="2021" name="Microb. Physiol.">
        <title>Proteogenomic Insights into the Physiology of Marine, Sulfate-Reducing, Filamentous Desulfonema limicola and Desulfonema magnum.</title>
        <authorList>
            <person name="Schnaars V."/>
            <person name="Wohlbrand L."/>
            <person name="Scheve S."/>
            <person name="Hinrichs C."/>
            <person name="Reinhardt R."/>
            <person name="Rabus R."/>
        </authorList>
    </citation>
    <scope>NUCLEOTIDE SEQUENCE</scope>
    <source>
        <strain evidence="3">5ac10</strain>
    </source>
</reference>
<evidence type="ECO:0000256" key="1">
    <source>
        <dbReference type="ARBA" id="ARBA00034120"/>
    </source>
</evidence>
<dbReference type="Proteomes" id="UP000663720">
    <property type="component" value="Chromosome"/>
</dbReference>
<evidence type="ECO:0000313" key="4">
    <source>
        <dbReference type="Proteomes" id="UP000663720"/>
    </source>
</evidence>
<sequence length="437" mass="51242">MSDAQTSQNVLTKLHDIAEMAAANSEWTFSNISYRINPELLHEAYKQTRKNGAPGIDRVTAEEYAINLEENLANLHEKLVKGQYKAPPVKRVWIDKEDGKKRPIGLPAFEDKIVQRAVTMVLNPIYETDFYPFSYGFRKGFSTHQAVYALRQNCIKLNANWIVDADVSGFFDNLDHSILRELISKRVTDKGICRLIGKWLNAGVLEENILSYPEKGTPQGGVISPLLANIYLHYVLDDWYIKEVRPRMKGRSFLIRYADDFVLGFEYEEDARRFLAVLPKRFNRFGLDINESKTSLINFSRPARDSRISKGESTFDFLGFTFYRGKTLRGGYTIKKRTAKKRLSRFMKSLWIWCRNNRHMPLKEQYMKLCSKLRGHYQYYGVRCNYEALAKVYDYSYQAWRYWLSRRCHKGNIIWEKFTKSIKEHFQLPVPRIIHSI</sequence>
<evidence type="ECO:0000259" key="2">
    <source>
        <dbReference type="PROSITE" id="PS50878"/>
    </source>
</evidence>
<dbReference type="PANTHER" id="PTHR34047">
    <property type="entry name" value="NUCLEAR INTRON MATURASE 1, MITOCHONDRIAL-RELATED"/>
    <property type="match status" value="1"/>
</dbReference>
<protein>
    <submittedName>
        <fullName evidence="3">Group II intron-encoded protein</fullName>
    </submittedName>
</protein>
<dbReference type="AlphaFoldDB" id="A0A975GH17"/>
<feature type="domain" description="Reverse transcriptase" evidence="2">
    <location>
        <begin position="75"/>
        <end position="322"/>
    </location>
</feature>
<dbReference type="CDD" id="cd01651">
    <property type="entry name" value="RT_G2_intron"/>
    <property type="match status" value="1"/>
</dbReference>
<keyword evidence="4" id="KW-1185">Reference proteome</keyword>
<dbReference type="PANTHER" id="PTHR34047:SF8">
    <property type="entry name" value="PROTEIN YKFC"/>
    <property type="match status" value="1"/>
</dbReference>
<dbReference type="Pfam" id="PF00078">
    <property type="entry name" value="RVT_1"/>
    <property type="match status" value="1"/>
</dbReference>
<dbReference type="RefSeq" id="WP_207692356.1">
    <property type="nucleotide sequence ID" value="NZ_CP061799.1"/>
</dbReference>
<dbReference type="InterPro" id="IPR030931">
    <property type="entry name" value="Group_II_RT_mat"/>
</dbReference>